<dbReference type="AlphaFoldDB" id="A0A4V1J0Q4"/>
<protein>
    <submittedName>
        <fullName evidence="2">Uncharacterized protein</fullName>
    </submittedName>
</protein>
<feature type="region of interest" description="Disordered" evidence="1">
    <location>
        <begin position="406"/>
        <end position="429"/>
    </location>
</feature>
<proteinExistence type="predicted"/>
<evidence type="ECO:0000313" key="2">
    <source>
        <dbReference type="EMBL" id="RKP22369.1"/>
    </source>
</evidence>
<feature type="region of interest" description="Disordered" evidence="1">
    <location>
        <begin position="95"/>
        <end position="138"/>
    </location>
</feature>
<reference evidence="3" key="1">
    <citation type="journal article" date="2018" name="Nat. Microbiol.">
        <title>Leveraging single-cell genomics to expand the fungal tree of life.</title>
        <authorList>
            <person name="Ahrendt S.R."/>
            <person name="Quandt C.A."/>
            <person name="Ciobanu D."/>
            <person name="Clum A."/>
            <person name="Salamov A."/>
            <person name="Andreopoulos B."/>
            <person name="Cheng J.F."/>
            <person name="Woyke T."/>
            <person name="Pelin A."/>
            <person name="Henrissat B."/>
            <person name="Reynolds N.K."/>
            <person name="Benny G.L."/>
            <person name="Smith M.E."/>
            <person name="James T.Y."/>
            <person name="Grigoriev I.V."/>
        </authorList>
    </citation>
    <scope>NUCLEOTIDE SEQUENCE [LARGE SCALE GENOMIC DNA]</scope>
    <source>
        <strain evidence="3">Benny S71-1</strain>
    </source>
</reference>
<dbReference type="Proteomes" id="UP000278143">
    <property type="component" value="Unassembled WGS sequence"/>
</dbReference>
<feature type="region of interest" description="Disordered" evidence="1">
    <location>
        <begin position="1"/>
        <end position="73"/>
    </location>
</feature>
<feature type="compositionally biased region" description="Low complexity" evidence="1">
    <location>
        <begin position="379"/>
        <end position="390"/>
    </location>
</feature>
<feature type="compositionally biased region" description="Basic residues" evidence="1">
    <location>
        <begin position="341"/>
        <end position="355"/>
    </location>
</feature>
<dbReference type="EMBL" id="KZ992196">
    <property type="protein sequence ID" value="RKP22369.1"/>
    <property type="molecule type" value="Genomic_DNA"/>
</dbReference>
<keyword evidence="3" id="KW-1185">Reference proteome</keyword>
<accession>A0A4V1J0Q4</accession>
<evidence type="ECO:0000256" key="1">
    <source>
        <dbReference type="SAM" id="MobiDB-lite"/>
    </source>
</evidence>
<dbReference type="OrthoDB" id="10672245at2759"/>
<feature type="region of interest" description="Disordered" evidence="1">
    <location>
        <begin position="201"/>
        <end position="231"/>
    </location>
</feature>
<evidence type="ECO:0000313" key="3">
    <source>
        <dbReference type="Proteomes" id="UP000278143"/>
    </source>
</evidence>
<name>A0A4V1J0Q4_9FUNG</name>
<sequence length="563" mass="59824">MSKSHPAPLSGGPSGDGDERRARSIRLKQSLSRRSALDDPNAMSPPPSQISPSTSRRSALDDMSTQASPRWPAHYSTAAPMDIDVSMSYASGANAASHGGYAHQQHQHQGHRSQASIGYVSSSSSPFSPEERRYSRPPSQMSIMATSTSTGHGHAAAGSVEESAGVVSRLTARMSPRQPPPPPIHAAASSSYRGMEIHSPPLPAKSPQRRLTSPGMAGNGHAYPALPPPPLLPSASMTSTAAAAAAAAATSTMASRTLKTVSEDAVVVHHEAHADSEDHGGLRGHSNGSNNVGSHYSTGSNSHNNPRPTSSRSMKSTRSMAAASPSTTATSNPLVTTATHSHSHSHSHSHPHYPHHAYSSPSSSSSSFTALQPPPLLPSISSSSLSPSLSTHTATTSNVADAHRMLRSPPMSSPASSASTSRLAYRKGRSLSTGHSIDLHYASRPPLLPLSATVSTQPPLPEDYAPLYPQQQQQQQQQHYYYHHSPRHSPRHQYQYHHSSAYAARGDEEAVAWRYRRPSAPAVSTSHTVHGPMTTAIEGRSGHYSHRHHSTSGSYASASYHYR</sequence>
<feature type="compositionally biased region" description="Basic residues" evidence="1">
    <location>
        <begin position="481"/>
        <end position="492"/>
    </location>
</feature>
<feature type="compositionally biased region" description="Low complexity" evidence="1">
    <location>
        <begin position="407"/>
        <end position="423"/>
    </location>
</feature>
<feature type="region of interest" description="Disordered" evidence="1">
    <location>
        <begin position="450"/>
        <end position="492"/>
    </location>
</feature>
<feature type="region of interest" description="Disordered" evidence="1">
    <location>
        <begin position="379"/>
        <end position="398"/>
    </location>
</feature>
<feature type="region of interest" description="Disordered" evidence="1">
    <location>
        <begin position="522"/>
        <end position="563"/>
    </location>
</feature>
<feature type="region of interest" description="Disordered" evidence="1">
    <location>
        <begin position="271"/>
        <end position="372"/>
    </location>
</feature>
<feature type="compositionally biased region" description="Low complexity" evidence="1">
    <location>
        <begin position="112"/>
        <end position="128"/>
    </location>
</feature>
<organism evidence="2 3">
    <name type="scientific">Syncephalis pseudoplumigaleata</name>
    <dbReference type="NCBI Taxonomy" id="1712513"/>
    <lineage>
        <taxon>Eukaryota</taxon>
        <taxon>Fungi</taxon>
        <taxon>Fungi incertae sedis</taxon>
        <taxon>Zoopagomycota</taxon>
        <taxon>Zoopagomycotina</taxon>
        <taxon>Zoopagomycetes</taxon>
        <taxon>Zoopagales</taxon>
        <taxon>Piptocephalidaceae</taxon>
        <taxon>Syncephalis</taxon>
    </lineage>
</organism>
<feature type="compositionally biased region" description="Low complexity" evidence="1">
    <location>
        <begin position="468"/>
        <end position="480"/>
    </location>
</feature>
<feature type="compositionally biased region" description="Low complexity" evidence="1">
    <location>
        <begin position="306"/>
        <end position="331"/>
    </location>
</feature>
<feature type="compositionally biased region" description="Basic and acidic residues" evidence="1">
    <location>
        <begin position="271"/>
        <end position="281"/>
    </location>
</feature>
<gene>
    <name evidence="2" type="ORF">SYNPS1DRAFT_32047</name>
</gene>
<feature type="compositionally biased region" description="Polar residues" evidence="1">
    <location>
        <begin position="286"/>
        <end position="305"/>
    </location>
</feature>
<feature type="compositionally biased region" description="Low complexity" evidence="1">
    <location>
        <begin position="356"/>
        <end position="367"/>
    </location>
</feature>
<feature type="compositionally biased region" description="Low complexity" evidence="1">
    <location>
        <begin position="95"/>
        <end position="104"/>
    </location>
</feature>